<evidence type="ECO:0000259" key="4">
    <source>
        <dbReference type="PROSITE" id="PS51767"/>
    </source>
</evidence>
<dbReference type="CDD" id="cd05471">
    <property type="entry name" value="pepsin_like"/>
    <property type="match status" value="1"/>
</dbReference>
<dbReference type="GO" id="GO:0006508">
    <property type="term" value="P:proteolysis"/>
    <property type="evidence" value="ECO:0007669"/>
    <property type="project" value="InterPro"/>
</dbReference>
<proteinExistence type="inferred from homology"/>
<dbReference type="InterPro" id="IPR033121">
    <property type="entry name" value="PEPTIDASE_A1"/>
</dbReference>
<dbReference type="AlphaFoldDB" id="A0A8H8RCP4"/>
<dbReference type="SUPFAM" id="SSF50630">
    <property type="entry name" value="Acid proteases"/>
    <property type="match status" value="1"/>
</dbReference>
<dbReference type="Gene3D" id="2.40.70.10">
    <property type="entry name" value="Acid Proteases"/>
    <property type="match status" value="2"/>
</dbReference>
<feature type="active site" evidence="2">
    <location>
        <position position="337"/>
    </location>
</feature>
<evidence type="ECO:0000256" key="1">
    <source>
        <dbReference type="ARBA" id="ARBA00007447"/>
    </source>
</evidence>
<dbReference type="InterPro" id="IPR021109">
    <property type="entry name" value="Peptidase_aspartic_dom_sf"/>
</dbReference>
<reference evidence="5 6" key="1">
    <citation type="submission" date="2018-05" db="EMBL/GenBank/DDBJ databases">
        <title>Genome sequencing and assembly of the regulated plant pathogen Lachnellula willkommii and related sister species for the development of diagnostic species identification markers.</title>
        <authorList>
            <person name="Giroux E."/>
            <person name="Bilodeau G."/>
        </authorList>
    </citation>
    <scope>NUCLEOTIDE SEQUENCE [LARGE SCALE GENOMIC DNA]</scope>
    <source>
        <strain evidence="5 6">CBS 160.35</strain>
    </source>
</reference>
<comment type="similarity">
    <text evidence="1">Belongs to the peptidase A1 family.</text>
</comment>
<name>A0A8H8RCP4_9HELO</name>
<comment type="caution">
    <text evidence="5">The sequence shown here is derived from an EMBL/GenBank/DDBJ whole genome shotgun (WGS) entry which is preliminary data.</text>
</comment>
<feature type="active site" evidence="2">
    <location>
        <position position="117"/>
    </location>
</feature>
<accession>A0A8H8RCP4</accession>
<dbReference type="PROSITE" id="PS51767">
    <property type="entry name" value="PEPTIDASE_A1"/>
    <property type="match status" value="1"/>
</dbReference>
<dbReference type="OrthoDB" id="15189at2759"/>
<dbReference type="GO" id="GO:0004190">
    <property type="term" value="F:aspartic-type endopeptidase activity"/>
    <property type="evidence" value="ECO:0007669"/>
    <property type="project" value="InterPro"/>
</dbReference>
<feature type="domain" description="Peptidase A1" evidence="4">
    <location>
        <begin position="99"/>
        <end position="451"/>
    </location>
</feature>
<dbReference type="Pfam" id="PF00026">
    <property type="entry name" value="Asp"/>
    <property type="match status" value="1"/>
</dbReference>
<evidence type="ECO:0000313" key="5">
    <source>
        <dbReference type="EMBL" id="TVY31826.1"/>
    </source>
</evidence>
<evidence type="ECO:0000256" key="3">
    <source>
        <dbReference type="SAM" id="SignalP"/>
    </source>
</evidence>
<dbReference type="Proteomes" id="UP000443090">
    <property type="component" value="Unassembled WGS sequence"/>
</dbReference>
<dbReference type="EMBL" id="QGMI01001987">
    <property type="protein sequence ID" value="TVY31826.1"/>
    <property type="molecule type" value="Genomic_DNA"/>
</dbReference>
<sequence>MHFSNPGLAGSFSLVCLVQLSSCSPIYTQLFSNRDVSIAEAPAAQQFGLTAHPNPNVLNSPVRQRWAHSPHNHHNHGHGKGNGKGSETVNTIFDGVYPVANLTWLGSKSQDFVAFIDTGSSDTWVVSDQFTCIDPLTNAVVSQETCAFGPVYNAAEGSFTNISSQEFAISYFPEAEALNGSMGYAPLSLGGLKVPKQEVALVDSAMWEGDGTSSGLLGMAYPAITSASYRSNGSQAVYDPIFTTMIKEGIVKDAVFTLALDRVPQGTSPSANAGTMALGGLVSSKYYSPPFTSVPIEKLASAPNTTDFTWYITTHELIYALKNGTHVSGGTYQSIVDSGTAPNFVPSAAAADMNAQFSPPATYNATLGYWTVDCNATAPFAAYKIGGKVMPMDPQDMIVRSLNGLPGYENVCFSAFADGGDPSTDVMIIGEVWQRSYVIAFDIGGSQLHFANRIPY</sequence>
<keyword evidence="3" id="KW-0732">Signal</keyword>
<feature type="chain" id="PRO_5034758647" evidence="3">
    <location>
        <begin position="24"/>
        <end position="456"/>
    </location>
</feature>
<dbReference type="PANTHER" id="PTHR47966">
    <property type="entry name" value="BETA-SITE APP-CLEAVING ENZYME, ISOFORM A-RELATED"/>
    <property type="match status" value="1"/>
</dbReference>
<dbReference type="PANTHER" id="PTHR47966:SF47">
    <property type="entry name" value="ENDOPEPTIDASE, PUTATIVE (AFU_ORTHOLOGUE AFUA_3G01220)-RELATED"/>
    <property type="match status" value="1"/>
</dbReference>
<dbReference type="InterPro" id="IPR034164">
    <property type="entry name" value="Pepsin-like_dom"/>
</dbReference>
<dbReference type="PRINTS" id="PR00792">
    <property type="entry name" value="PEPSIN"/>
</dbReference>
<dbReference type="GO" id="GO:0000324">
    <property type="term" value="C:fungal-type vacuole"/>
    <property type="evidence" value="ECO:0007669"/>
    <property type="project" value="TreeGrafter"/>
</dbReference>
<evidence type="ECO:0000313" key="6">
    <source>
        <dbReference type="Proteomes" id="UP000443090"/>
    </source>
</evidence>
<protein>
    <submittedName>
        <fullName evidence="5">Putative aspartic-type endopeptidase</fullName>
    </submittedName>
</protein>
<keyword evidence="6" id="KW-1185">Reference proteome</keyword>
<gene>
    <name evidence="5" type="ORF">LOCC1_G008573</name>
</gene>
<dbReference type="InterPro" id="IPR001461">
    <property type="entry name" value="Aspartic_peptidase_A1"/>
</dbReference>
<evidence type="ECO:0000256" key="2">
    <source>
        <dbReference type="PIRSR" id="PIRSR601461-1"/>
    </source>
</evidence>
<feature type="signal peptide" evidence="3">
    <location>
        <begin position="1"/>
        <end position="23"/>
    </location>
</feature>
<organism evidence="5 6">
    <name type="scientific">Lachnellula occidentalis</name>
    <dbReference type="NCBI Taxonomy" id="215460"/>
    <lineage>
        <taxon>Eukaryota</taxon>
        <taxon>Fungi</taxon>
        <taxon>Dikarya</taxon>
        <taxon>Ascomycota</taxon>
        <taxon>Pezizomycotina</taxon>
        <taxon>Leotiomycetes</taxon>
        <taxon>Helotiales</taxon>
        <taxon>Lachnaceae</taxon>
        <taxon>Lachnellula</taxon>
    </lineage>
</organism>